<name>A0A0S4V3F1_RALSL</name>
<dbReference type="AlphaFoldDB" id="A0A0S4V3F1"/>
<sequence length="223" mass="25374">MSADPRNRLFAPAAPAVFRQGVGQQGQVFLAQSGHLRRRQDLIGDPRQRLQTGRLVGIFAQQVAQHDEWPQRRARKPRCLEQIVRSEISALAQLTPFRLTGSERGRLQREEVVRQLPHILFGRRACRQEDQRQTVTVALGQYVGTSQIHTLVNGHLFAQPGIFRKLRQPADMLRALLLEFSAEQQRPLAFDQLFASRRVRALSAMSRACRGNPPRLGVMAEWC</sequence>
<accession>A0A0S4V3F1</accession>
<proteinExistence type="predicted"/>
<reference evidence="1" key="1">
    <citation type="submission" date="2015-10" db="EMBL/GenBank/DDBJ databases">
        <authorList>
            <person name="Gilbert D.G."/>
        </authorList>
    </citation>
    <scope>NUCLEOTIDE SEQUENCE</scope>
    <source>
        <strain evidence="1">Phyl III-seqv23</strain>
    </source>
</reference>
<organism evidence="1">
    <name type="scientific">Ralstonia solanacearum</name>
    <name type="common">Pseudomonas solanacearum</name>
    <dbReference type="NCBI Taxonomy" id="305"/>
    <lineage>
        <taxon>Bacteria</taxon>
        <taxon>Pseudomonadati</taxon>
        <taxon>Pseudomonadota</taxon>
        <taxon>Betaproteobacteria</taxon>
        <taxon>Burkholderiales</taxon>
        <taxon>Burkholderiaceae</taxon>
        <taxon>Ralstonia</taxon>
        <taxon>Ralstonia solanacearum species complex</taxon>
    </lineage>
</organism>
<evidence type="ECO:0000313" key="1">
    <source>
        <dbReference type="EMBL" id="CUV29131.1"/>
    </source>
</evidence>
<protein>
    <submittedName>
        <fullName evidence="1">Uncharacterized protein</fullName>
    </submittedName>
</protein>
<gene>
    <name evidence="1" type="ORF">RUN1985_v1_290281</name>
</gene>
<dbReference type="EMBL" id="LN899824">
    <property type="protein sequence ID" value="CUV29131.1"/>
    <property type="molecule type" value="Genomic_DNA"/>
</dbReference>